<dbReference type="Pfam" id="PF13966">
    <property type="entry name" value="zf-RVT"/>
    <property type="match status" value="1"/>
</dbReference>
<dbReference type="PANTHER" id="PTHR47074:SF11">
    <property type="entry name" value="REVERSE TRANSCRIPTASE-LIKE PROTEIN"/>
    <property type="match status" value="1"/>
</dbReference>
<dbReference type="InterPro" id="IPR036397">
    <property type="entry name" value="RNaseH_sf"/>
</dbReference>
<dbReference type="Pfam" id="PF13456">
    <property type="entry name" value="RVT_3"/>
    <property type="match status" value="1"/>
</dbReference>
<evidence type="ECO:0000259" key="2">
    <source>
        <dbReference type="Pfam" id="PF13966"/>
    </source>
</evidence>
<dbReference type="Gene3D" id="3.30.420.10">
    <property type="entry name" value="Ribonuclease H-like superfamily/Ribonuclease H"/>
    <property type="match status" value="1"/>
</dbReference>
<dbReference type="GO" id="GO:0003676">
    <property type="term" value="F:nucleic acid binding"/>
    <property type="evidence" value="ECO:0007669"/>
    <property type="project" value="InterPro"/>
</dbReference>
<dbReference type="SUPFAM" id="SSF53098">
    <property type="entry name" value="Ribonuclease H-like"/>
    <property type="match status" value="1"/>
</dbReference>
<dbReference type="EMBL" id="JAMFTS010000005">
    <property type="protein sequence ID" value="KAJ4746298.1"/>
    <property type="molecule type" value="Genomic_DNA"/>
</dbReference>
<evidence type="ECO:0000313" key="3">
    <source>
        <dbReference type="EMBL" id="KAJ4746298.1"/>
    </source>
</evidence>
<evidence type="ECO:0000259" key="1">
    <source>
        <dbReference type="Pfam" id="PF13456"/>
    </source>
</evidence>
<dbReference type="InterPro" id="IPR012337">
    <property type="entry name" value="RNaseH-like_sf"/>
</dbReference>
<gene>
    <name evidence="3" type="ORF">LUZ62_080703</name>
</gene>
<dbReference type="AlphaFoldDB" id="A0AAV8BT49"/>
<dbReference type="InterPro" id="IPR052929">
    <property type="entry name" value="RNase_H-like_EbsB-rel"/>
</dbReference>
<dbReference type="InterPro" id="IPR026960">
    <property type="entry name" value="RVT-Znf"/>
</dbReference>
<dbReference type="Proteomes" id="UP001140206">
    <property type="component" value="Chromosome 5"/>
</dbReference>
<dbReference type="GO" id="GO:0004523">
    <property type="term" value="F:RNA-DNA hybrid ribonuclease activity"/>
    <property type="evidence" value="ECO:0007669"/>
    <property type="project" value="InterPro"/>
</dbReference>
<dbReference type="CDD" id="cd06222">
    <property type="entry name" value="RNase_H_like"/>
    <property type="match status" value="1"/>
</dbReference>
<name>A0AAV8BT49_9POAL</name>
<feature type="domain" description="Reverse transcriptase zinc-binding" evidence="2">
    <location>
        <begin position="141"/>
        <end position="232"/>
    </location>
</feature>
<proteinExistence type="predicted"/>
<organism evidence="3 4">
    <name type="scientific">Rhynchospora pubera</name>
    <dbReference type="NCBI Taxonomy" id="906938"/>
    <lineage>
        <taxon>Eukaryota</taxon>
        <taxon>Viridiplantae</taxon>
        <taxon>Streptophyta</taxon>
        <taxon>Embryophyta</taxon>
        <taxon>Tracheophyta</taxon>
        <taxon>Spermatophyta</taxon>
        <taxon>Magnoliopsida</taxon>
        <taxon>Liliopsida</taxon>
        <taxon>Poales</taxon>
        <taxon>Cyperaceae</taxon>
        <taxon>Cyperoideae</taxon>
        <taxon>Rhynchosporeae</taxon>
        <taxon>Rhynchospora</taxon>
    </lineage>
</organism>
<dbReference type="InterPro" id="IPR002156">
    <property type="entry name" value="RNaseH_domain"/>
</dbReference>
<feature type="domain" description="RNase H type-1" evidence="1">
    <location>
        <begin position="334"/>
        <end position="460"/>
    </location>
</feature>
<reference evidence="3" key="1">
    <citation type="submission" date="2022-08" db="EMBL/GenBank/DDBJ databases">
        <authorList>
            <person name="Marques A."/>
        </authorList>
    </citation>
    <scope>NUCLEOTIDE SEQUENCE</scope>
    <source>
        <strain evidence="3">RhyPub2mFocal</strain>
        <tissue evidence="3">Leaves</tissue>
    </source>
</reference>
<accession>A0AAV8BT49</accession>
<dbReference type="InterPro" id="IPR044730">
    <property type="entry name" value="RNase_H-like_dom_plant"/>
</dbReference>
<protein>
    <submittedName>
        <fullName evidence="3">Ribonuclease H-like superfamily protein</fullName>
    </submittedName>
</protein>
<evidence type="ECO:0000313" key="4">
    <source>
        <dbReference type="Proteomes" id="UP001140206"/>
    </source>
</evidence>
<dbReference type="PANTHER" id="PTHR47074">
    <property type="entry name" value="BNAC02G40300D PROTEIN"/>
    <property type="match status" value="1"/>
</dbReference>
<sequence length="494" mass="57450">MMRQGDKPWVRVCQAKYYPKIGFWKAKNTNGASSLWREVVKVRHYLKGDVRWEVNKGRCIQALSQPWFPNWDVQQTYNPRETEKKVADLIYPVTGLWNVEELHRLFGNEIAATIQTQIKPPDPTSEVEDRLIWHRSRTGKYSVKEGYNQLLLPAYQQLPSNIGALWVMINRWKFLAPKVKLFLWRMLSKALPLASNLHSRIIAISPLCQRCGQENEYESHCFFFCPGSRRVWFEGRLGLRTHDQPLDIIQAFTQTVSLLDEDGIKSYCYTLWELWKGRNEVIMKHKQFDTRKILWAVSNWMKEGVLEGQQSQLLPQHSKMPGYEVQKEDWQLMVDASWQQAGKTGIAYILYEYGTVNQWGFKCSEAHDPFHAEALAMLHGFKLVIQKLQVNGDKKVDILSDCQNLVVAVNEFNSENIPSWRAMPVVQELINLYKNNANIIQVRYVRRDAVKPPHILANHARRVTQTIDGTALNCDLLLEMGIGLEIDKNYFEIT</sequence>
<keyword evidence="4" id="KW-1185">Reference proteome</keyword>
<comment type="caution">
    <text evidence="3">The sequence shown here is derived from an EMBL/GenBank/DDBJ whole genome shotgun (WGS) entry which is preliminary data.</text>
</comment>